<evidence type="ECO:0000313" key="2">
    <source>
        <dbReference type="Proteomes" id="UP001296943"/>
    </source>
</evidence>
<organism evidence="1 2">
    <name type="scientific">Aquibacillus albus</name>
    <dbReference type="NCBI Taxonomy" id="1168171"/>
    <lineage>
        <taxon>Bacteria</taxon>
        <taxon>Bacillati</taxon>
        <taxon>Bacillota</taxon>
        <taxon>Bacilli</taxon>
        <taxon>Bacillales</taxon>
        <taxon>Bacillaceae</taxon>
        <taxon>Aquibacillus</taxon>
    </lineage>
</organism>
<protein>
    <submittedName>
        <fullName evidence="1">Uncharacterized protein</fullName>
    </submittedName>
</protein>
<name>A0ABS2MWS0_9BACI</name>
<gene>
    <name evidence="1" type="ORF">JOC48_000696</name>
</gene>
<reference evidence="1 2" key="1">
    <citation type="submission" date="2021-01" db="EMBL/GenBank/DDBJ databases">
        <title>Genomic Encyclopedia of Type Strains, Phase IV (KMG-IV): sequencing the most valuable type-strain genomes for metagenomic binning, comparative biology and taxonomic classification.</title>
        <authorList>
            <person name="Goeker M."/>
        </authorList>
    </citation>
    <scope>NUCLEOTIDE SEQUENCE [LARGE SCALE GENOMIC DNA]</scope>
    <source>
        <strain evidence="1 2">DSM 23711</strain>
    </source>
</reference>
<proteinExistence type="predicted"/>
<comment type="caution">
    <text evidence="1">The sequence shown here is derived from an EMBL/GenBank/DDBJ whole genome shotgun (WGS) entry which is preliminary data.</text>
</comment>
<dbReference type="Proteomes" id="UP001296943">
    <property type="component" value="Unassembled WGS sequence"/>
</dbReference>
<keyword evidence="2" id="KW-1185">Reference proteome</keyword>
<evidence type="ECO:0000313" key="1">
    <source>
        <dbReference type="EMBL" id="MBM7570218.1"/>
    </source>
</evidence>
<dbReference type="RefSeq" id="WP_275580693.1">
    <property type="nucleotide sequence ID" value="NZ_JAFBDR010000002.1"/>
</dbReference>
<dbReference type="EMBL" id="JAFBDR010000002">
    <property type="protein sequence ID" value="MBM7570218.1"/>
    <property type="molecule type" value="Genomic_DNA"/>
</dbReference>
<sequence>MISIVAALSMNVDHLFRINSMKDIINAKVHPKANETKNSEDLKV</sequence>
<accession>A0ABS2MWS0</accession>